<dbReference type="RefSeq" id="WP_214785957.1">
    <property type="nucleotide sequence ID" value="NZ_JANIEL010000040.1"/>
</dbReference>
<dbReference type="PANTHER" id="PTHR46390:SF1">
    <property type="entry name" value="MANNOSE-1-PHOSPHATE GUANYLYLTRANSFERASE"/>
    <property type="match status" value="1"/>
</dbReference>
<dbReference type="SUPFAM" id="SSF53448">
    <property type="entry name" value="Nucleotide-diphospho-sugar transferases"/>
    <property type="match status" value="1"/>
</dbReference>
<gene>
    <name evidence="3" type="ORF">ACFQO8_00430</name>
</gene>
<dbReference type="EMBL" id="JBHTCE010000001">
    <property type="protein sequence ID" value="MFC7388583.1"/>
    <property type="molecule type" value="Genomic_DNA"/>
</dbReference>
<accession>A0ABW2PLZ7</accession>
<evidence type="ECO:0000313" key="3">
    <source>
        <dbReference type="EMBL" id="MFC7388583.1"/>
    </source>
</evidence>
<protein>
    <submittedName>
        <fullName evidence="3">Sugar phosphate nucleotidyltransferase</fullName>
    </submittedName>
</protein>
<dbReference type="PANTHER" id="PTHR46390">
    <property type="entry name" value="MANNOSE-1-PHOSPHATE GUANYLYLTRANSFERASE"/>
    <property type="match status" value="1"/>
</dbReference>
<dbReference type="InterPro" id="IPR029044">
    <property type="entry name" value="Nucleotide-diphossugar_trans"/>
</dbReference>
<reference evidence="4" key="1">
    <citation type="journal article" date="2019" name="Int. J. Syst. Evol. Microbiol.">
        <title>The Global Catalogue of Microorganisms (GCM) 10K type strain sequencing project: providing services to taxonomists for standard genome sequencing and annotation.</title>
        <authorList>
            <consortium name="The Broad Institute Genomics Platform"/>
            <consortium name="The Broad Institute Genome Sequencing Center for Infectious Disease"/>
            <person name="Wu L."/>
            <person name="Ma J."/>
        </authorList>
    </citation>
    <scope>NUCLEOTIDE SEQUENCE [LARGE SCALE GENOMIC DNA]</scope>
    <source>
        <strain evidence="4">CCUG 55590</strain>
    </source>
</reference>
<dbReference type="Gene3D" id="2.60.120.10">
    <property type="entry name" value="Jelly Rolls"/>
    <property type="match status" value="1"/>
</dbReference>
<dbReference type="InterPro" id="IPR011051">
    <property type="entry name" value="RmlC_Cupin_sf"/>
</dbReference>
<dbReference type="InterPro" id="IPR005835">
    <property type="entry name" value="NTP_transferase_dom"/>
</dbReference>
<dbReference type="SUPFAM" id="SSF51182">
    <property type="entry name" value="RmlC-like cupins"/>
    <property type="match status" value="1"/>
</dbReference>
<name>A0ABW2PLZ7_9BACL</name>
<dbReference type="InterPro" id="IPR014710">
    <property type="entry name" value="RmlC-like_jellyroll"/>
</dbReference>
<proteinExistence type="predicted"/>
<keyword evidence="4" id="KW-1185">Reference proteome</keyword>
<dbReference type="InterPro" id="IPR013096">
    <property type="entry name" value="Cupin_2"/>
</dbReference>
<dbReference type="Pfam" id="PF07883">
    <property type="entry name" value="Cupin_2"/>
    <property type="match status" value="1"/>
</dbReference>
<sequence>MKLLLLSGGSGKRLWPLSNDINSKQFIRLLDDGEGAKQSMIERVFSQLSDMQLDRDAFILTNALQRDAIVYQIGTDANIITEPSRRDTFPAIVLGASYLNEQRVDPNETVLVMPVDAYVDLRFFEYFPQVDEAVQTSDDALHLIGVTPLHPTSKYGYIVPDEAAQVSSVRLFQEKPTVDVAEQLIEQGALWNCGIFACKLHLLLDELAERNLPTTYSELTTRYDDLEKTSFDYAVVEHAESVFVHRYDGDWKDLGTWNTLTEEMTSTTHGQVDLFESTNTHIINELNLPLIGIGLEDLVVAVNADGILVSTKEATPQLKDYLASSDDYPKFKWKRWGQSEVIHHETLADGHHSVTRRMLVQSGKELSYHYHEATDTIWTLLQGTATVTIDGQSFEAKPTDVISIQRGAAHTLKAHEDVVFIEVQYSNDWTLDDACPVPSPLDRQY</sequence>
<evidence type="ECO:0000259" key="1">
    <source>
        <dbReference type="Pfam" id="PF00483"/>
    </source>
</evidence>
<feature type="domain" description="Cupin type-2" evidence="2">
    <location>
        <begin position="357"/>
        <end position="421"/>
    </location>
</feature>
<dbReference type="Pfam" id="PF00483">
    <property type="entry name" value="NTP_transferase"/>
    <property type="match status" value="1"/>
</dbReference>
<dbReference type="InterPro" id="IPR051161">
    <property type="entry name" value="Mannose-6P_isomerase_type2"/>
</dbReference>
<organism evidence="3 4">
    <name type="scientific">Exiguobacterium aestuarii</name>
    <dbReference type="NCBI Taxonomy" id="273527"/>
    <lineage>
        <taxon>Bacteria</taxon>
        <taxon>Bacillati</taxon>
        <taxon>Bacillota</taxon>
        <taxon>Bacilli</taxon>
        <taxon>Bacillales</taxon>
        <taxon>Bacillales Family XII. Incertae Sedis</taxon>
        <taxon>Exiguobacterium</taxon>
    </lineage>
</organism>
<evidence type="ECO:0000313" key="4">
    <source>
        <dbReference type="Proteomes" id="UP001596439"/>
    </source>
</evidence>
<comment type="caution">
    <text evidence="3">The sequence shown here is derived from an EMBL/GenBank/DDBJ whole genome shotgun (WGS) entry which is preliminary data.</text>
</comment>
<dbReference type="Gene3D" id="3.90.550.10">
    <property type="entry name" value="Spore Coat Polysaccharide Biosynthesis Protein SpsA, Chain A"/>
    <property type="match status" value="1"/>
</dbReference>
<dbReference type="Proteomes" id="UP001596439">
    <property type="component" value="Unassembled WGS sequence"/>
</dbReference>
<evidence type="ECO:0000259" key="2">
    <source>
        <dbReference type="Pfam" id="PF07883"/>
    </source>
</evidence>
<feature type="domain" description="Nucleotidyl transferase" evidence="1">
    <location>
        <begin position="4"/>
        <end position="267"/>
    </location>
</feature>